<dbReference type="InterPro" id="IPR044751">
    <property type="entry name" value="Ion_transp-like_CBS"/>
</dbReference>
<evidence type="ECO:0000259" key="12">
    <source>
        <dbReference type="PROSITE" id="PS51846"/>
    </source>
</evidence>
<keyword evidence="14" id="KW-1185">Reference proteome</keyword>
<feature type="transmembrane region" description="Helical" evidence="10">
    <location>
        <begin position="139"/>
        <end position="160"/>
    </location>
</feature>
<evidence type="ECO:0000256" key="9">
    <source>
        <dbReference type="PROSITE-ProRule" id="PRU01193"/>
    </source>
</evidence>
<sequence length="427" mass="48071">MEFLILGVLILLNGFFALSEIALVSAKRSALEQSKKEGSYGAGIALKLLENSEGFLSAVQVGITLIGIITGMYGGMALADNIAPFFDQFDATRAYSHELSFGLTVVTITYVSIVIGELVPKTVALSNSNKVARIVAPFIFYFSKAFYPFVLLLSASTNFINGILGIRKHPDTLTESELRQLIKSASREGVIDKGQDNIHERIFYFAEKKAKHLMTHRTDIEWIDLDEDENSIKEQLLKSKHSKIICCRGELDNFVGFIMTRDYYKALYNKQKIKLQSLMKEPVVVPENTDANKVLNILKEEAYHLCFVVNEYGGFEGIITMHDILENFLGPIPDEWESHEPDVFVRDDKSILISGDAPIETLAELLEDFELDFEKIDYSTVAGFVFSLINKIPQVGDKIEYGEYLIEIVDVDINRIDKILVTRKPQV</sequence>
<evidence type="ECO:0000256" key="5">
    <source>
        <dbReference type="ARBA" id="ARBA00022989"/>
    </source>
</evidence>
<protein>
    <submittedName>
        <fullName evidence="13">Hemolysin family protein</fullName>
    </submittedName>
</protein>
<dbReference type="InterPro" id="IPR000644">
    <property type="entry name" value="CBS_dom"/>
</dbReference>
<evidence type="ECO:0000256" key="10">
    <source>
        <dbReference type="SAM" id="Phobius"/>
    </source>
</evidence>
<feature type="domain" description="CBS" evidence="11">
    <location>
        <begin position="278"/>
        <end position="335"/>
    </location>
</feature>
<evidence type="ECO:0000256" key="8">
    <source>
        <dbReference type="PROSITE-ProRule" id="PRU00703"/>
    </source>
</evidence>
<dbReference type="KEGG" id="alkq:M9189_08410"/>
<evidence type="ECO:0000313" key="14">
    <source>
        <dbReference type="Proteomes" id="UP001056426"/>
    </source>
</evidence>
<dbReference type="InterPro" id="IPR051676">
    <property type="entry name" value="UPF0053_domain"/>
</dbReference>
<dbReference type="Gene3D" id="3.10.580.10">
    <property type="entry name" value="CBS-domain"/>
    <property type="match status" value="1"/>
</dbReference>
<dbReference type="InterPro" id="IPR016169">
    <property type="entry name" value="FAD-bd_PCMH_sub2"/>
</dbReference>
<dbReference type="RefSeq" id="WP_250722324.1">
    <property type="nucleotide sequence ID" value="NZ_CP098400.1"/>
</dbReference>
<feature type="domain" description="CNNM transmembrane" evidence="12">
    <location>
        <begin position="1"/>
        <end position="195"/>
    </location>
</feature>
<evidence type="ECO:0000256" key="3">
    <source>
        <dbReference type="ARBA" id="ARBA00022692"/>
    </source>
</evidence>
<dbReference type="SUPFAM" id="SSF56176">
    <property type="entry name" value="FAD-binding/transporter-associated domain-like"/>
    <property type="match status" value="1"/>
</dbReference>
<dbReference type="PROSITE" id="PS51371">
    <property type="entry name" value="CBS"/>
    <property type="match status" value="1"/>
</dbReference>
<dbReference type="Pfam" id="PF00571">
    <property type="entry name" value="CBS"/>
    <property type="match status" value="1"/>
</dbReference>
<keyword evidence="6 8" id="KW-0129">CBS domain</keyword>
<dbReference type="InterPro" id="IPR036318">
    <property type="entry name" value="FAD-bd_PCMH-like_sf"/>
</dbReference>
<reference evidence="13" key="1">
    <citation type="submission" date="2022-05" db="EMBL/GenBank/DDBJ databases">
        <authorList>
            <person name="Sun X."/>
        </authorList>
    </citation>
    <scope>NUCLEOTIDE SEQUENCE</scope>
    <source>
        <strain evidence="13">Ai-910</strain>
    </source>
</reference>
<proteinExistence type="predicted"/>
<dbReference type="PANTHER" id="PTHR43099">
    <property type="entry name" value="UPF0053 PROTEIN YRKA"/>
    <property type="match status" value="1"/>
</dbReference>
<gene>
    <name evidence="13" type="ORF">M9189_08410</name>
</gene>
<keyword evidence="4" id="KW-0677">Repeat</keyword>
<dbReference type="Gene3D" id="3.30.465.10">
    <property type="match status" value="1"/>
</dbReference>
<dbReference type="InterPro" id="IPR005170">
    <property type="entry name" value="Transptr-assoc_dom"/>
</dbReference>
<evidence type="ECO:0000256" key="1">
    <source>
        <dbReference type="ARBA" id="ARBA00004651"/>
    </source>
</evidence>
<evidence type="ECO:0000259" key="11">
    <source>
        <dbReference type="PROSITE" id="PS51371"/>
    </source>
</evidence>
<evidence type="ECO:0000256" key="4">
    <source>
        <dbReference type="ARBA" id="ARBA00022737"/>
    </source>
</evidence>
<dbReference type="AlphaFoldDB" id="A0A9J6ZMY3"/>
<dbReference type="Pfam" id="PF01595">
    <property type="entry name" value="CNNM"/>
    <property type="match status" value="1"/>
</dbReference>
<keyword evidence="3 9" id="KW-0812">Transmembrane</keyword>
<keyword evidence="5 9" id="KW-1133">Transmembrane helix</keyword>
<feature type="transmembrane region" description="Helical" evidence="10">
    <location>
        <begin position="99"/>
        <end position="119"/>
    </location>
</feature>
<keyword evidence="2" id="KW-1003">Cell membrane</keyword>
<dbReference type="GO" id="GO:0050660">
    <property type="term" value="F:flavin adenine dinucleotide binding"/>
    <property type="evidence" value="ECO:0007669"/>
    <property type="project" value="InterPro"/>
</dbReference>
<dbReference type="Proteomes" id="UP001056426">
    <property type="component" value="Chromosome"/>
</dbReference>
<accession>A0A9J6ZMY3</accession>
<organism evidence="13 14">
    <name type="scientific">Xiashengella succiniciproducens</name>
    <dbReference type="NCBI Taxonomy" id="2949635"/>
    <lineage>
        <taxon>Bacteria</taxon>
        <taxon>Pseudomonadati</taxon>
        <taxon>Bacteroidota</taxon>
        <taxon>Bacteroidia</taxon>
        <taxon>Marinilabiliales</taxon>
        <taxon>Marinilabiliaceae</taxon>
        <taxon>Xiashengella</taxon>
    </lineage>
</organism>
<dbReference type="CDD" id="cd04590">
    <property type="entry name" value="CBS_pair_CorC_HlyC_assoc"/>
    <property type="match status" value="1"/>
</dbReference>
<dbReference type="GO" id="GO:0005886">
    <property type="term" value="C:plasma membrane"/>
    <property type="evidence" value="ECO:0007669"/>
    <property type="project" value="UniProtKB-SubCell"/>
</dbReference>
<evidence type="ECO:0000256" key="2">
    <source>
        <dbReference type="ARBA" id="ARBA00022475"/>
    </source>
</evidence>
<evidence type="ECO:0000256" key="7">
    <source>
        <dbReference type="ARBA" id="ARBA00023136"/>
    </source>
</evidence>
<dbReference type="InterPro" id="IPR002550">
    <property type="entry name" value="CNNM"/>
</dbReference>
<dbReference type="SMART" id="SM01091">
    <property type="entry name" value="CorC_HlyC"/>
    <property type="match status" value="1"/>
</dbReference>
<dbReference type="Pfam" id="PF03471">
    <property type="entry name" value="CorC_HlyC"/>
    <property type="match status" value="1"/>
</dbReference>
<dbReference type="InterPro" id="IPR046342">
    <property type="entry name" value="CBS_dom_sf"/>
</dbReference>
<dbReference type="EMBL" id="CP098400">
    <property type="protein sequence ID" value="URW78878.1"/>
    <property type="molecule type" value="Genomic_DNA"/>
</dbReference>
<reference evidence="13" key="2">
    <citation type="submission" date="2022-06" db="EMBL/GenBank/DDBJ databases">
        <title>Xiashengella guii gen. nov. sp. nov., a bacterium isolated form anaerobic digestion tank.</title>
        <authorList>
            <person name="Huang H."/>
        </authorList>
    </citation>
    <scope>NUCLEOTIDE SEQUENCE</scope>
    <source>
        <strain evidence="13">Ai-910</strain>
    </source>
</reference>
<keyword evidence="7 9" id="KW-0472">Membrane</keyword>
<dbReference type="SUPFAM" id="SSF54631">
    <property type="entry name" value="CBS-domain pair"/>
    <property type="match status" value="1"/>
</dbReference>
<evidence type="ECO:0000313" key="13">
    <source>
        <dbReference type="EMBL" id="URW78878.1"/>
    </source>
</evidence>
<evidence type="ECO:0000256" key="6">
    <source>
        <dbReference type="ARBA" id="ARBA00023122"/>
    </source>
</evidence>
<feature type="transmembrane region" description="Helical" evidence="10">
    <location>
        <begin position="55"/>
        <end position="78"/>
    </location>
</feature>
<dbReference type="PANTHER" id="PTHR43099:SF2">
    <property type="entry name" value="UPF0053 PROTEIN YRKA"/>
    <property type="match status" value="1"/>
</dbReference>
<comment type="subcellular location">
    <subcellularLocation>
        <location evidence="1">Cell membrane</location>
        <topology evidence="1">Multi-pass membrane protein</topology>
    </subcellularLocation>
</comment>
<dbReference type="PROSITE" id="PS51846">
    <property type="entry name" value="CNNM"/>
    <property type="match status" value="1"/>
</dbReference>
<name>A0A9J6ZMY3_9BACT</name>